<name>A0ACA9LPP5_9GLOM</name>
<accession>A0ACA9LPP5</accession>
<sequence>MSPPPLADVDLSEDSVQDVLDIFGSPTSHNDTLFTNNNAHANANDTPLAQLFQDRFSQLFVMCETILKQQVVLGAEHARLHTELATMREEQEQASVSIVWTYLNDTLPRLEQNVDSMSKKMDLLARGMGQIDDKVSPLVTQTQAVDSTVKEVHQTLQELSKSVSSVDLVRHHRQQKQHSSRIVEFPPMKGGMGGKITGGVTSNSALASSIHRFGNHGLVQMRNPKQTVSPLKRLRSGRAVADSPTSKLLLNSSGLPLLQLTAPEGMDVAGLLDGSDLSDLTESGGESEKEDDGDFPARKRVKRGPQRSRGTSSGKKQSGGNGAVKTPVNKAGRVRRKKGAARRMGPKPADPSLGDKAETDMIQCDV</sequence>
<proteinExistence type="predicted"/>
<comment type="caution">
    <text evidence="1">The sequence shown here is derived from an EMBL/GenBank/DDBJ whole genome shotgun (WGS) entry which is preliminary data.</text>
</comment>
<evidence type="ECO:0000313" key="2">
    <source>
        <dbReference type="Proteomes" id="UP000789525"/>
    </source>
</evidence>
<gene>
    <name evidence="1" type="ORF">ACOLOM_LOCUS4330</name>
</gene>
<dbReference type="Proteomes" id="UP000789525">
    <property type="component" value="Unassembled WGS sequence"/>
</dbReference>
<keyword evidence="2" id="KW-1185">Reference proteome</keyword>
<evidence type="ECO:0000313" key="1">
    <source>
        <dbReference type="EMBL" id="CAG8537462.1"/>
    </source>
</evidence>
<protein>
    <submittedName>
        <fullName evidence="1">12151_t:CDS:1</fullName>
    </submittedName>
</protein>
<reference evidence="1" key="1">
    <citation type="submission" date="2021-06" db="EMBL/GenBank/DDBJ databases">
        <authorList>
            <person name="Kallberg Y."/>
            <person name="Tangrot J."/>
            <person name="Rosling A."/>
        </authorList>
    </citation>
    <scope>NUCLEOTIDE SEQUENCE</scope>
    <source>
        <strain evidence="1">CL356</strain>
    </source>
</reference>
<organism evidence="1 2">
    <name type="scientific">Acaulospora colombiana</name>
    <dbReference type="NCBI Taxonomy" id="27376"/>
    <lineage>
        <taxon>Eukaryota</taxon>
        <taxon>Fungi</taxon>
        <taxon>Fungi incertae sedis</taxon>
        <taxon>Mucoromycota</taxon>
        <taxon>Glomeromycotina</taxon>
        <taxon>Glomeromycetes</taxon>
        <taxon>Diversisporales</taxon>
        <taxon>Acaulosporaceae</taxon>
        <taxon>Acaulospora</taxon>
    </lineage>
</organism>
<dbReference type="EMBL" id="CAJVPT010007105">
    <property type="protein sequence ID" value="CAG8537462.1"/>
    <property type="molecule type" value="Genomic_DNA"/>
</dbReference>